<protein>
    <submittedName>
        <fullName evidence="1">Uncharacterized protein</fullName>
    </submittedName>
</protein>
<gene>
    <name evidence="1" type="ORF">D5086_013174</name>
</gene>
<organism evidence="1 2">
    <name type="scientific">Populus alba</name>
    <name type="common">White poplar</name>
    <dbReference type="NCBI Taxonomy" id="43335"/>
    <lineage>
        <taxon>Eukaryota</taxon>
        <taxon>Viridiplantae</taxon>
        <taxon>Streptophyta</taxon>
        <taxon>Embryophyta</taxon>
        <taxon>Tracheophyta</taxon>
        <taxon>Spermatophyta</taxon>
        <taxon>Magnoliopsida</taxon>
        <taxon>eudicotyledons</taxon>
        <taxon>Gunneridae</taxon>
        <taxon>Pentapetalae</taxon>
        <taxon>rosids</taxon>
        <taxon>fabids</taxon>
        <taxon>Malpighiales</taxon>
        <taxon>Salicaceae</taxon>
        <taxon>Saliceae</taxon>
        <taxon>Populus</taxon>
    </lineage>
</organism>
<evidence type="ECO:0000313" key="1">
    <source>
        <dbReference type="EMBL" id="KAL3586307.1"/>
    </source>
</evidence>
<name>A0ACC4C628_POPAL</name>
<proteinExistence type="predicted"/>
<keyword evidence="2" id="KW-1185">Reference proteome</keyword>
<reference evidence="1 2" key="1">
    <citation type="journal article" date="2024" name="Plant Biotechnol. J.">
        <title>Genome and CRISPR/Cas9 system of a widespread forest tree (Populus alba) in the world.</title>
        <authorList>
            <person name="Liu Y.J."/>
            <person name="Jiang P.F."/>
            <person name="Han X.M."/>
            <person name="Li X.Y."/>
            <person name="Wang H.M."/>
            <person name="Wang Y.J."/>
            <person name="Wang X.X."/>
            <person name="Zeng Q.Y."/>
        </authorList>
    </citation>
    <scope>NUCLEOTIDE SEQUENCE [LARGE SCALE GENOMIC DNA]</scope>
    <source>
        <strain evidence="2">cv. PAL-ZL1</strain>
    </source>
</reference>
<dbReference type="EMBL" id="RCHU02000006">
    <property type="protein sequence ID" value="KAL3586307.1"/>
    <property type="molecule type" value="Genomic_DNA"/>
</dbReference>
<sequence>MSAGIFAAPAVAGSGYHGLKAHPAKEVVFYHGFCCMEPQNRGGEHASGAQQDTTMEGAGHCGSSLCLDAPSPDLKSSMKSMSAKGHDQMLASVAWHLKNKHQISSKSGSIFFPLYSLVAILQEIFPAVG</sequence>
<accession>A0ACC4C628</accession>
<evidence type="ECO:0000313" key="2">
    <source>
        <dbReference type="Proteomes" id="UP000309997"/>
    </source>
</evidence>
<comment type="caution">
    <text evidence="1">The sequence shown here is derived from an EMBL/GenBank/DDBJ whole genome shotgun (WGS) entry which is preliminary data.</text>
</comment>
<dbReference type="Proteomes" id="UP000309997">
    <property type="component" value="Unassembled WGS sequence"/>
</dbReference>